<evidence type="ECO:0000256" key="1">
    <source>
        <dbReference type="ARBA" id="ARBA00004141"/>
    </source>
</evidence>
<comment type="subcellular location">
    <subcellularLocation>
        <location evidence="1">Membrane</location>
        <topology evidence="1">Multi-pass membrane protein</topology>
    </subcellularLocation>
</comment>
<keyword evidence="3 6" id="KW-0812">Transmembrane</keyword>
<dbReference type="InParanoid" id="A0A151GST7"/>
<dbReference type="GeneID" id="63713909"/>
<evidence type="ECO:0000313" key="7">
    <source>
        <dbReference type="EMBL" id="KYK60131.1"/>
    </source>
</evidence>
<dbReference type="PANTHER" id="PTHR22779:SF6">
    <property type="entry name" value="SD17342P"/>
    <property type="match status" value="1"/>
</dbReference>
<dbReference type="OrthoDB" id="2131401at2759"/>
<name>A0A151GST7_DRECN</name>
<feature type="transmembrane region" description="Helical" evidence="6">
    <location>
        <begin position="117"/>
        <end position="138"/>
    </location>
</feature>
<dbReference type="STRING" id="98403.A0A151GST7"/>
<organism evidence="7 8">
    <name type="scientific">Drechmeria coniospora</name>
    <name type="common">Nematophagous fungus</name>
    <name type="synonym">Meria coniospora</name>
    <dbReference type="NCBI Taxonomy" id="98403"/>
    <lineage>
        <taxon>Eukaryota</taxon>
        <taxon>Fungi</taxon>
        <taxon>Dikarya</taxon>
        <taxon>Ascomycota</taxon>
        <taxon>Pezizomycotina</taxon>
        <taxon>Sordariomycetes</taxon>
        <taxon>Hypocreomycetidae</taxon>
        <taxon>Hypocreales</taxon>
        <taxon>Ophiocordycipitaceae</taxon>
        <taxon>Drechmeria</taxon>
    </lineage>
</organism>
<dbReference type="Proteomes" id="UP000076580">
    <property type="component" value="Chromosome 01"/>
</dbReference>
<gene>
    <name evidence="7" type="ORF">DCS_01266</name>
</gene>
<proteinExistence type="inferred from homology"/>
<accession>A0A151GST7</accession>
<evidence type="ECO:0000256" key="3">
    <source>
        <dbReference type="ARBA" id="ARBA00022692"/>
    </source>
</evidence>
<evidence type="ECO:0000256" key="5">
    <source>
        <dbReference type="ARBA" id="ARBA00023136"/>
    </source>
</evidence>
<evidence type="ECO:0000313" key="8">
    <source>
        <dbReference type="Proteomes" id="UP000076580"/>
    </source>
</evidence>
<keyword evidence="5 6" id="KW-0472">Membrane</keyword>
<comment type="similarity">
    <text evidence="2">Belongs to the TMEM170 family.</text>
</comment>
<comment type="caution">
    <text evidence="7">The sequence shown here is derived from an EMBL/GenBank/DDBJ whole genome shotgun (WGS) entry which is preliminary data.</text>
</comment>
<feature type="transmembrane region" description="Helical" evidence="6">
    <location>
        <begin position="77"/>
        <end position="105"/>
    </location>
</feature>
<dbReference type="FunCoup" id="A0A151GST7">
    <property type="interactions" value="4"/>
</dbReference>
<protein>
    <recommendedName>
        <fullName evidence="9">Integral membrane protein</fullName>
    </recommendedName>
</protein>
<dbReference type="PANTHER" id="PTHR22779">
    <property type="entry name" value="SD17342P"/>
    <property type="match status" value="1"/>
</dbReference>
<dbReference type="AlphaFoldDB" id="A0A151GST7"/>
<dbReference type="EMBL" id="LAYC01000001">
    <property type="protein sequence ID" value="KYK60131.1"/>
    <property type="molecule type" value="Genomic_DNA"/>
</dbReference>
<evidence type="ECO:0000256" key="4">
    <source>
        <dbReference type="ARBA" id="ARBA00022989"/>
    </source>
</evidence>
<keyword evidence="8" id="KW-1185">Reference proteome</keyword>
<feature type="transmembrane region" description="Helical" evidence="6">
    <location>
        <begin position="41"/>
        <end position="65"/>
    </location>
</feature>
<dbReference type="RefSeq" id="XP_040659483.1">
    <property type="nucleotide sequence ID" value="XM_040798600.1"/>
</dbReference>
<reference evidence="7 8" key="1">
    <citation type="journal article" date="2016" name="Sci. Rep.">
        <title>Insights into Adaptations to a Near-Obligate Nematode Endoparasitic Lifestyle from the Finished Genome of Drechmeria coniospora.</title>
        <authorList>
            <person name="Zhang L."/>
            <person name="Zhou Z."/>
            <person name="Guo Q."/>
            <person name="Fokkens L."/>
            <person name="Miskei M."/>
            <person name="Pocsi I."/>
            <person name="Zhang W."/>
            <person name="Chen M."/>
            <person name="Wang L."/>
            <person name="Sun Y."/>
            <person name="Donzelli B.G."/>
            <person name="Gibson D.M."/>
            <person name="Nelson D.R."/>
            <person name="Luo J.G."/>
            <person name="Rep M."/>
            <person name="Liu H."/>
            <person name="Yang S."/>
            <person name="Wang J."/>
            <person name="Krasnoff S.B."/>
            <person name="Xu Y."/>
            <person name="Molnar I."/>
            <person name="Lin M."/>
        </authorList>
    </citation>
    <scope>NUCLEOTIDE SEQUENCE [LARGE SCALE GENOMIC DNA]</scope>
    <source>
        <strain evidence="7 8">ARSEF 6962</strain>
    </source>
</reference>
<evidence type="ECO:0000256" key="6">
    <source>
        <dbReference type="SAM" id="Phobius"/>
    </source>
</evidence>
<evidence type="ECO:0008006" key="9">
    <source>
        <dbReference type="Google" id="ProtNLM"/>
    </source>
</evidence>
<dbReference type="Pfam" id="PF10190">
    <property type="entry name" value="Tmemb_170"/>
    <property type="match status" value="1"/>
</dbReference>
<dbReference type="GO" id="GO:0016020">
    <property type="term" value="C:membrane"/>
    <property type="evidence" value="ECO:0007669"/>
    <property type="project" value="UniProtKB-SubCell"/>
</dbReference>
<evidence type="ECO:0000256" key="2">
    <source>
        <dbReference type="ARBA" id="ARBA00006325"/>
    </source>
</evidence>
<sequence>MPNPNDPPKDYESPRFPSLNVHTLTDPTSKRIYTLYYIRDVWHFTVLWTLIAYAIFHLGAVLVAMSTHRWKQSSWRFLWAVPVVYLVTAALEALLAGSIVGVMLGAVYQAGYYEMNTWIPCSWGFINVLILIISSFSIQGGL</sequence>
<keyword evidence="4 6" id="KW-1133">Transmembrane helix</keyword>
<dbReference type="InterPro" id="IPR019334">
    <property type="entry name" value="TMEM170A/B/YPR153W-like"/>
</dbReference>